<sequence length="15" mass="1811">MSWMPLCFTCKYLTS</sequence>
<proteinExistence type="predicted"/>
<accession>A0A2P2LN75</accession>
<evidence type="ECO:0000313" key="1">
    <source>
        <dbReference type="EMBL" id="MBX19436.1"/>
    </source>
</evidence>
<organism evidence="1">
    <name type="scientific">Rhizophora mucronata</name>
    <name type="common">Asiatic mangrove</name>
    <dbReference type="NCBI Taxonomy" id="61149"/>
    <lineage>
        <taxon>Eukaryota</taxon>
        <taxon>Viridiplantae</taxon>
        <taxon>Streptophyta</taxon>
        <taxon>Embryophyta</taxon>
        <taxon>Tracheophyta</taxon>
        <taxon>Spermatophyta</taxon>
        <taxon>Magnoliopsida</taxon>
        <taxon>eudicotyledons</taxon>
        <taxon>Gunneridae</taxon>
        <taxon>Pentapetalae</taxon>
        <taxon>rosids</taxon>
        <taxon>fabids</taxon>
        <taxon>Malpighiales</taxon>
        <taxon>Rhizophoraceae</taxon>
        <taxon>Rhizophora</taxon>
    </lineage>
</organism>
<name>A0A2P2LN75_RHIMU</name>
<reference evidence="1" key="1">
    <citation type="submission" date="2018-02" db="EMBL/GenBank/DDBJ databases">
        <title>Rhizophora mucronata_Transcriptome.</title>
        <authorList>
            <person name="Meera S.P."/>
            <person name="Sreeshan A."/>
            <person name="Augustine A."/>
        </authorList>
    </citation>
    <scope>NUCLEOTIDE SEQUENCE</scope>
    <source>
        <tissue evidence="1">Leaf</tissue>
    </source>
</reference>
<protein>
    <submittedName>
        <fullName evidence="1">Uncharacterized protein</fullName>
    </submittedName>
</protein>
<dbReference type="EMBL" id="GGEC01038952">
    <property type="protein sequence ID" value="MBX19436.1"/>
    <property type="molecule type" value="Transcribed_RNA"/>
</dbReference>